<keyword evidence="1" id="KW-0732">Signal</keyword>
<name>A0A4R5LFK6_9BURK</name>
<evidence type="ECO:0000313" key="3">
    <source>
        <dbReference type="Proteomes" id="UP000295606"/>
    </source>
</evidence>
<protein>
    <submittedName>
        <fullName evidence="2">Uncharacterized protein</fullName>
    </submittedName>
</protein>
<accession>A0A4R5LFK6</accession>
<feature type="signal peptide" evidence="1">
    <location>
        <begin position="1"/>
        <end position="40"/>
    </location>
</feature>
<evidence type="ECO:0000313" key="2">
    <source>
        <dbReference type="EMBL" id="TDG07627.1"/>
    </source>
</evidence>
<gene>
    <name evidence="2" type="ORF">E1N52_15640</name>
</gene>
<dbReference type="RefSeq" id="WP_133183654.1">
    <property type="nucleotide sequence ID" value="NZ_SMOD01000010.1"/>
</dbReference>
<reference evidence="2 3" key="1">
    <citation type="submission" date="2019-03" db="EMBL/GenBank/DDBJ databases">
        <title>Paraburkholderia sp. isolated from native Mimosa gymnas in Guartela State Park, Brazil.</title>
        <authorList>
            <person name="Paulitsch F."/>
            <person name="Hungria M."/>
            <person name="Delamuta J.R.M."/>
            <person name="Ribeiro R.A."/>
            <person name="Dall'Agnol R."/>
            <person name="Silva J.S.B."/>
        </authorList>
    </citation>
    <scope>NUCLEOTIDE SEQUENCE [LARGE SCALE GENOMIC DNA]</scope>
    <source>
        <strain evidence="2 3">CNPSo 3008</strain>
    </source>
</reference>
<dbReference type="Proteomes" id="UP000295606">
    <property type="component" value="Unassembled WGS sequence"/>
</dbReference>
<comment type="caution">
    <text evidence="2">The sequence shown here is derived from an EMBL/GenBank/DDBJ whole genome shotgun (WGS) entry which is preliminary data.</text>
</comment>
<dbReference type="AlphaFoldDB" id="A0A4R5LFK6"/>
<dbReference type="EMBL" id="SMOD01000010">
    <property type="protein sequence ID" value="TDG07627.1"/>
    <property type="molecule type" value="Genomic_DNA"/>
</dbReference>
<organism evidence="2 3">
    <name type="scientific">Paraburkholderia guartelaensis</name>
    <dbReference type="NCBI Taxonomy" id="2546446"/>
    <lineage>
        <taxon>Bacteria</taxon>
        <taxon>Pseudomonadati</taxon>
        <taxon>Pseudomonadota</taxon>
        <taxon>Betaproteobacteria</taxon>
        <taxon>Burkholderiales</taxon>
        <taxon>Burkholderiaceae</taxon>
        <taxon>Paraburkholderia</taxon>
    </lineage>
</organism>
<proteinExistence type="predicted"/>
<evidence type="ECO:0000256" key="1">
    <source>
        <dbReference type="SAM" id="SignalP"/>
    </source>
</evidence>
<sequence length="67" mass="6898">MLRSAALKSFIPTQLAWPFMKRFFALFAAAALAALCAACAGGSAPPSSGASGITMYGTIDEGVTFHK</sequence>
<feature type="chain" id="PRO_5020488585" evidence="1">
    <location>
        <begin position="41"/>
        <end position="67"/>
    </location>
</feature>